<accession>A0A2T5FZ61</accession>
<evidence type="ECO:0000256" key="6">
    <source>
        <dbReference type="ARBA" id="ARBA00023136"/>
    </source>
</evidence>
<sequence>MIWSMVESWCTQLLQFVVFMILAHHLDARALGLVAVALLVGQLFQGTLLAGISTPLVRASENDQQLDDTGFVLAAASGVAMVLLVSLLARWIEQLYAMPGLSWVLIALTAANLLTSLNIVHQAWLTRNFQMRPLALRSAVATAAGGGVGIVMAIRGHGVTALVAQNIVAALAGTAILWLSSPWRPSWQFSREKARYILRYGKHLSLTGITNFFNTSSDVLVVGYVLGPAATGIYTVGKRTLLASNMLLSNALSRISLPIFSQLRKDPERMARAFLRLVSATSVVTLPAFVGLALVAPEFIRIFFGDNWGQAVGVMQALSLFGALQALGLFNQAVALAMDKPQWQTALTLLYAIVNVLTFFTAAQYGVIAVAIAFTLRAYLLYPLSVLMVVKLTPVRWIDYLKAVGIPAGGAFAMAAITLLVRQQLDGLAPLPMMIATVIVGAASYAMLMLLFGRSRLADMRVMLFSREKPAA</sequence>
<feature type="transmembrane region" description="Helical" evidence="7">
    <location>
        <begin position="273"/>
        <end position="296"/>
    </location>
</feature>
<feature type="transmembrane region" description="Helical" evidence="7">
    <location>
        <begin position="33"/>
        <end position="57"/>
    </location>
</feature>
<feature type="transmembrane region" description="Helical" evidence="7">
    <location>
        <begin position="343"/>
        <end position="362"/>
    </location>
</feature>
<feature type="transmembrane region" description="Helical" evidence="7">
    <location>
        <begin position="160"/>
        <end position="179"/>
    </location>
</feature>
<keyword evidence="9" id="KW-1185">Reference proteome</keyword>
<organism evidence="8 9">
    <name type="scientific">Sphingomonas oleivorans</name>
    <dbReference type="NCBI Taxonomy" id="1735121"/>
    <lineage>
        <taxon>Bacteria</taxon>
        <taxon>Pseudomonadati</taxon>
        <taxon>Pseudomonadota</taxon>
        <taxon>Alphaproteobacteria</taxon>
        <taxon>Sphingomonadales</taxon>
        <taxon>Sphingomonadaceae</taxon>
        <taxon>Sphingomonas</taxon>
    </lineage>
</organism>
<evidence type="ECO:0000256" key="7">
    <source>
        <dbReference type="SAM" id="Phobius"/>
    </source>
</evidence>
<comment type="caution">
    <text evidence="8">The sequence shown here is derived from an EMBL/GenBank/DDBJ whole genome shotgun (WGS) entry which is preliminary data.</text>
</comment>
<dbReference type="EMBL" id="NWBU01000006">
    <property type="protein sequence ID" value="PTQ11885.1"/>
    <property type="molecule type" value="Genomic_DNA"/>
</dbReference>
<dbReference type="Pfam" id="PF13440">
    <property type="entry name" value="Polysacc_synt_3"/>
    <property type="match status" value="1"/>
</dbReference>
<dbReference type="OrthoDB" id="7605542at2"/>
<feature type="transmembrane region" description="Helical" evidence="7">
    <location>
        <begin position="69"/>
        <end position="89"/>
    </location>
</feature>
<dbReference type="PANTHER" id="PTHR30250:SF10">
    <property type="entry name" value="LIPOPOLYSACCHARIDE BIOSYNTHESIS PROTEIN WZXC"/>
    <property type="match status" value="1"/>
</dbReference>
<dbReference type="PANTHER" id="PTHR30250">
    <property type="entry name" value="PST FAMILY PREDICTED COLANIC ACID TRANSPORTER"/>
    <property type="match status" value="1"/>
</dbReference>
<dbReference type="GO" id="GO:0005886">
    <property type="term" value="C:plasma membrane"/>
    <property type="evidence" value="ECO:0007669"/>
    <property type="project" value="UniProtKB-SubCell"/>
</dbReference>
<evidence type="ECO:0000256" key="2">
    <source>
        <dbReference type="ARBA" id="ARBA00007430"/>
    </source>
</evidence>
<name>A0A2T5FZ61_9SPHN</name>
<proteinExistence type="inferred from homology"/>
<dbReference type="CDD" id="cd13127">
    <property type="entry name" value="MATE_tuaB_like"/>
    <property type="match status" value="1"/>
</dbReference>
<feature type="transmembrane region" description="Helical" evidence="7">
    <location>
        <begin position="95"/>
        <end position="114"/>
    </location>
</feature>
<dbReference type="InterPro" id="IPR050833">
    <property type="entry name" value="Poly_Biosynth_Transport"/>
</dbReference>
<evidence type="ECO:0000256" key="1">
    <source>
        <dbReference type="ARBA" id="ARBA00004651"/>
    </source>
</evidence>
<keyword evidence="4 7" id="KW-0812">Transmembrane</keyword>
<feature type="transmembrane region" description="Helical" evidence="7">
    <location>
        <begin position="433"/>
        <end position="453"/>
    </location>
</feature>
<gene>
    <name evidence="8" type="ORF">CLG96_07630</name>
</gene>
<keyword evidence="6 7" id="KW-0472">Membrane</keyword>
<evidence type="ECO:0000256" key="4">
    <source>
        <dbReference type="ARBA" id="ARBA00022692"/>
    </source>
</evidence>
<evidence type="ECO:0000256" key="5">
    <source>
        <dbReference type="ARBA" id="ARBA00022989"/>
    </source>
</evidence>
<keyword evidence="5 7" id="KW-1133">Transmembrane helix</keyword>
<evidence type="ECO:0000313" key="9">
    <source>
        <dbReference type="Proteomes" id="UP000244162"/>
    </source>
</evidence>
<feature type="transmembrane region" description="Helical" evidence="7">
    <location>
        <begin position="368"/>
        <end position="388"/>
    </location>
</feature>
<protein>
    <submittedName>
        <fullName evidence="8">Lipopolysaccharide biosynthesis protein</fullName>
    </submittedName>
</protein>
<evidence type="ECO:0000256" key="3">
    <source>
        <dbReference type="ARBA" id="ARBA00022475"/>
    </source>
</evidence>
<keyword evidence="3" id="KW-1003">Cell membrane</keyword>
<feature type="transmembrane region" description="Helical" evidence="7">
    <location>
        <begin position="400"/>
        <end position="421"/>
    </location>
</feature>
<dbReference type="Proteomes" id="UP000244162">
    <property type="component" value="Unassembled WGS sequence"/>
</dbReference>
<reference evidence="8 9" key="1">
    <citation type="submission" date="2017-09" db="EMBL/GenBank/DDBJ databases">
        <title>Sphingomonas panjinensis sp.nov., isolated from oil-contaminated soil.</title>
        <authorList>
            <person name="Wang L."/>
            <person name="Chen L."/>
        </authorList>
    </citation>
    <scope>NUCLEOTIDE SEQUENCE [LARGE SCALE GENOMIC DNA]</scope>
    <source>
        <strain evidence="8 9">FW-11</strain>
    </source>
</reference>
<comment type="subcellular location">
    <subcellularLocation>
        <location evidence="1">Cell membrane</location>
        <topology evidence="1">Multi-pass membrane protein</topology>
    </subcellularLocation>
</comment>
<feature type="transmembrane region" description="Helical" evidence="7">
    <location>
        <begin position="134"/>
        <end position="154"/>
    </location>
</feature>
<evidence type="ECO:0000313" key="8">
    <source>
        <dbReference type="EMBL" id="PTQ11885.1"/>
    </source>
</evidence>
<dbReference type="AlphaFoldDB" id="A0A2T5FZ61"/>
<comment type="similarity">
    <text evidence="2">Belongs to the polysaccharide synthase family.</text>
</comment>
<feature type="transmembrane region" description="Helical" evidence="7">
    <location>
        <begin position="308"/>
        <end position="331"/>
    </location>
</feature>